<evidence type="ECO:0000256" key="1">
    <source>
        <dbReference type="SAM" id="Phobius"/>
    </source>
</evidence>
<comment type="caution">
    <text evidence="3">The sequence shown here is derived from an EMBL/GenBank/DDBJ whole genome shotgun (WGS) entry which is preliminary data.</text>
</comment>
<sequence length="314" mass="34778">MLEFIKNSSIKTVYLWVGVMKLMIPIAIAVKIFEEFGAINYLGELLEPVMISVGLPGILGLVWAVALITNLWTAALVFVTVSSGMDITSAEATILGIMMLFAHGLPLEIRMAQKCGVSALFSSFLRVGGAIVTAYLFNWIFTTYDLLQEQATIYISQTGMSQSTYSGWVLGQLQSYIIVFFMLLALTLVLDLLKHFGLVHKLGEILSPYFKLMGLSKKCAPITLVGMTLGLVYGGALLLKEVESGDLDEDDVILSVTSMNLFHSIIEDTIIILMMGGILFWVLFVRFIFTVIVMNIISQLLKLNSNFFWKIIKA</sequence>
<dbReference type="InterPro" id="IPR011642">
    <property type="entry name" value="Gate_dom"/>
</dbReference>
<protein>
    <recommendedName>
        <fullName evidence="2">Nucleoside transporter/FeoB GTPase Gate domain-containing protein</fullName>
    </recommendedName>
</protein>
<feature type="transmembrane region" description="Helical" evidence="1">
    <location>
        <begin position="13"/>
        <end position="33"/>
    </location>
</feature>
<name>A0A853R337_9VIBR</name>
<accession>A0A853R337</accession>
<keyword evidence="1" id="KW-0472">Membrane</keyword>
<dbReference type="AlphaFoldDB" id="A0A853R337"/>
<dbReference type="Proteomes" id="UP000094808">
    <property type="component" value="Unassembled WGS sequence"/>
</dbReference>
<evidence type="ECO:0000313" key="3">
    <source>
        <dbReference type="EMBL" id="OEE33217.1"/>
    </source>
</evidence>
<feature type="transmembrane region" description="Helical" evidence="1">
    <location>
        <begin position="270"/>
        <end position="297"/>
    </location>
</feature>
<proteinExistence type="predicted"/>
<dbReference type="RefSeq" id="WP_017046680.1">
    <property type="nucleotide sequence ID" value="NZ_AJYS02000247.1"/>
</dbReference>
<reference evidence="3 4" key="1">
    <citation type="journal article" date="2012" name="Science">
        <title>Ecological populations of bacteria act as socially cohesive units of antibiotic production and resistance.</title>
        <authorList>
            <person name="Cordero O.X."/>
            <person name="Wildschutte H."/>
            <person name="Kirkup B."/>
            <person name="Proehl S."/>
            <person name="Ngo L."/>
            <person name="Hussain F."/>
            <person name="Le Roux F."/>
            <person name="Mincer T."/>
            <person name="Polz M.F."/>
        </authorList>
    </citation>
    <scope>NUCLEOTIDE SEQUENCE [LARGE SCALE GENOMIC DNA]</scope>
    <source>
        <strain evidence="3 4">FS-238</strain>
    </source>
</reference>
<evidence type="ECO:0000313" key="4">
    <source>
        <dbReference type="Proteomes" id="UP000094808"/>
    </source>
</evidence>
<evidence type="ECO:0000259" key="2">
    <source>
        <dbReference type="Pfam" id="PF07670"/>
    </source>
</evidence>
<keyword evidence="1" id="KW-0812">Transmembrane</keyword>
<feature type="transmembrane region" description="Helical" evidence="1">
    <location>
        <begin position="53"/>
        <end position="81"/>
    </location>
</feature>
<dbReference type="Pfam" id="PF07670">
    <property type="entry name" value="Gate"/>
    <property type="match status" value="1"/>
</dbReference>
<keyword evidence="1" id="KW-1133">Transmembrane helix</keyword>
<feature type="transmembrane region" description="Helical" evidence="1">
    <location>
        <begin position="117"/>
        <end position="137"/>
    </location>
</feature>
<feature type="transmembrane region" description="Helical" evidence="1">
    <location>
        <begin position="173"/>
        <end position="193"/>
    </location>
</feature>
<keyword evidence="4" id="KW-1185">Reference proteome</keyword>
<feature type="domain" description="Nucleoside transporter/FeoB GTPase Gate" evidence="2">
    <location>
        <begin position="178"/>
        <end position="277"/>
    </location>
</feature>
<dbReference type="EMBL" id="AJYS02000247">
    <property type="protein sequence ID" value="OEE33217.1"/>
    <property type="molecule type" value="Genomic_DNA"/>
</dbReference>
<gene>
    <name evidence="3" type="ORF">A1QS_01075</name>
</gene>
<organism evidence="3 4">
    <name type="scientific">Vibrio ordalii FS-238</name>
    <dbReference type="NCBI Taxonomy" id="617133"/>
    <lineage>
        <taxon>Bacteria</taxon>
        <taxon>Pseudomonadati</taxon>
        <taxon>Pseudomonadota</taxon>
        <taxon>Gammaproteobacteria</taxon>
        <taxon>Vibrionales</taxon>
        <taxon>Vibrionaceae</taxon>
        <taxon>Vibrio</taxon>
    </lineage>
</organism>
<feature type="transmembrane region" description="Helical" evidence="1">
    <location>
        <begin position="219"/>
        <end position="239"/>
    </location>
</feature>